<comment type="caution">
    <text evidence="2">The sequence shown here is derived from an EMBL/GenBank/DDBJ whole genome shotgun (WGS) entry which is preliminary data.</text>
</comment>
<dbReference type="GO" id="GO:0031348">
    <property type="term" value="P:negative regulation of defense response"/>
    <property type="evidence" value="ECO:0007669"/>
    <property type="project" value="InterPro"/>
</dbReference>
<sequence length="398" mass="43918">MPDAYTLLQQLRELFPAVRVGSFKDASGKDRRRLITCQKVCPLIYHQHEEQVAVNSRHRPEQSELVDLHELLGTFANDFKKGEDAEDRRKMDRQQPERRAPPPQSVLKSVKLGKKLGALLLLEHLTGVLEDDLTCRIAVYNENPDVSLLKDSALNRMLNFESSKDQLSEYLFQIIAGTCIEEAAPLCLPRRRTRDAALPENQGGKDEEGQGSDDKSRQARCARKMKTTVRRRKAQVSPIKTSLSPSKRQGLFGTIEPATVPCGNQPENGPEGGGVGSVRRQLGSRACENGAGLGSEAEDPDLKQQPASPSTPPANGCNRGDHRSANQSDGGSGGAARGRVTELEEATRPESIEPPKQQLAWPSSRERDFSLRRLRVSVQRLLSMVSARVPLIQIIIIS</sequence>
<feature type="region of interest" description="Disordered" evidence="1">
    <location>
        <begin position="195"/>
        <end position="366"/>
    </location>
</feature>
<dbReference type="PANTHER" id="PTHR37243:SF2">
    <property type="entry name" value="NEGATIVE REGULATOR OF SYSTEMIC ACQUIRED RESISTANCE SNI1"/>
    <property type="match status" value="1"/>
</dbReference>
<dbReference type="InterPro" id="IPR034561">
    <property type="entry name" value="SNI1"/>
</dbReference>
<proteinExistence type="predicted"/>
<keyword evidence="3" id="KW-1185">Reference proteome</keyword>
<evidence type="ECO:0000256" key="1">
    <source>
        <dbReference type="SAM" id="MobiDB-lite"/>
    </source>
</evidence>
<feature type="compositionally biased region" description="Basic and acidic residues" evidence="1">
    <location>
        <begin position="339"/>
        <end position="353"/>
    </location>
</feature>
<dbReference type="GO" id="GO:0030915">
    <property type="term" value="C:Smc5-Smc6 complex"/>
    <property type="evidence" value="ECO:0007669"/>
    <property type="project" value="InterPro"/>
</dbReference>
<feature type="compositionally biased region" description="Polar residues" evidence="1">
    <location>
        <begin position="238"/>
        <end position="247"/>
    </location>
</feature>
<dbReference type="Gramene" id="GBG70689">
    <property type="protein sequence ID" value="GBG70689"/>
    <property type="gene ID" value="CBR_g7988"/>
</dbReference>
<dbReference type="GO" id="GO:0006974">
    <property type="term" value="P:DNA damage response"/>
    <property type="evidence" value="ECO:0007669"/>
    <property type="project" value="InterPro"/>
</dbReference>
<gene>
    <name evidence="2" type="ORF">CBR_g7988</name>
</gene>
<dbReference type="GO" id="GO:0005634">
    <property type="term" value="C:nucleus"/>
    <property type="evidence" value="ECO:0007669"/>
    <property type="project" value="InterPro"/>
</dbReference>
<protein>
    <submittedName>
        <fullName evidence="2">Uncharacterized protein</fullName>
    </submittedName>
</protein>
<name>A0A388KKV5_CHABU</name>
<dbReference type="PANTHER" id="PTHR37243">
    <property type="entry name" value="NEGATIVE REGULATOR OF SYSTEMIC ACQUIRED RESISTANCE SNI1"/>
    <property type="match status" value="1"/>
</dbReference>
<reference evidence="2 3" key="1">
    <citation type="journal article" date="2018" name="Cell">
        <title>The Chara Genome: Secondary Complexity and Implications for Plant Terrestrialization.</title>
        <authorList>
            <person name="Nishiyama T."/>
            <person name="Sakayama H."/>
            <person name="Vries J.D."/>
            <person name="Buschmann H."/>
            <person name="Saint-Marcoux D."/>
            <person name="Ullrich K.K."/>
            <person name="Haas F.B."/>
            <person name="Vanderstraeten L."/>
            <person name="Becker D."/>
            <person name="Lang D."/>
            <person name="Vosolsobe S."/>
            <person name="Rombauts S."/>
            <person name="Wilhelmsson P.K.I."/>
            <person name="Janitza P."/>
            <person name="Kern R."/>
            <person name="Heyl A."/>
            <person name="Rumpler F."/>
            <person name="Villalobos L.I.A.C."/>
            <person name="Clay J.M."/>
            <person name="Skokan R."/>
            <person name="Toyoda A."/>
            <person name="Suzuki Y."/>
            <person name="Kagoshima H."/>
            <person name="Schijlen E."/>
            <person name="Tajeshwar N."/>
            <person name="Catarino B."/>
            <person name="Hetherington A.J."/>
            <person name="Saltykova A."/>
            <person name="Bonnot C."/>
            <person name="Breuninger H."/>
            <person name="Symeonidi A."/>
            <person name="Radhakrishnan G.V."/>
            <person name="Van Nieuwerburgh F."/>
            <person name="Deforce D."/>
            <person name="Chang C."/>
            <person name="Karol K.G."/>
            <person name="Hedrich R."/>
            <person name="Ulvskov P."/>
            <person name="Glockner G."/>
            <person name="Delwiche C.F."/>
            <person name="Petrasek J."/>
            <person name="Van de Peer Y."/>
            <person name="Friml J."/>
            <person name="Beilby M."/>
            <person name="Dolan L."/>
            <person name="Kohara Y."/>
            <person name="Sugano S."/>
            <person name="Fujiyama A."/>
            <person name="Delaux P.-M."/>
            <person name="Quint M."/>
            <person name="TheiBen G."/>
            <person name="Hagemann M."/>
            <person name="Harholt J."/>
            <person name="Dunand C."/>
            <person name="Zachgo S."/>
            <person name="Langdale J."/>
            <person name="Maumus F."/>
            <person name="Straeten D.V.D."/>
            <person name="Gould S.B."/>
            <person name="Rensing S.A."/>
        </authorList>
    </citation>
    <scope>NUCLEOTIDE SEQUENCE [LARGE SCALE GENOMIC DNA]</scope>
    <source>
        <strain evidence="2 3">S276</strain>
    </source>
</reference>
<dbReference type="EMBL" id="BFEA01000134">
    <property type="protein sequence ID" value="GBG70689.1"/>
    <property type="molecule type" value="Genomic_DNA"/>
</dbReference>
<feature type="compositionally biased region" description="Basic and acidic residues" evidence="1">
    <location>
        <begin position="82"/>
        <end position="100"/>
    </location>
</feature>
<feature type="compositionally biased region" description="Basic residues" evidence="1">
    <location>
        <begin position="218"/>
        <end position="234"/>
    </location>
</feature>
<feature type="compositionally biased region" description="Basic and acidic residues" evidence="1">
    <location>
        <begin position="203"/>
        <end position="217"/>
    </location>
</feature>
<feature type="region of interest" description="Disordered" evidence="1">
    <location>
        <begin position="82"/>
        <end position="104"/>
    </location>
</feature>
<dbReference type="Proteomes" id="UP000265515">
    <property type="component" value="Unassembled WGS sequence"/>
</dbReference>
<evidence type="ECO:0000313" key="2">
    <source>
        <dbReference type="EMBL" id="GBG70689.1"/>
    </source>
</evidence>
<organism evidence="2 3">
    <name type="scientific">Chara braunii</name>
    <name type="common">Braun's stonewort</name>
    <dbReference type="NCBI Taxonomy" id="69332"/>
    <lineage>
        <taxon>Eukaryota</taxon>
        <taxon>Viridiplantae</taxon>
        <taxon>Streptophyta</taxon>
        <taxon>Charophyceae</taxon>
        <taxon>Charales</taxon>
        <taxon>Characeae</taxon>
        <taxon>Chara</taxon>
    </lineage>
</organism>
<dbReference type="AlphaFoldDB" id="A0A388KKV5"/>
<accession>A0A388KKV5</accession>
<evidence type="ECO:0000313" key="3">
    <source>
        <dbReference type="Proteomes" id="UP000265515"/>
    </source>
</evidence>
<dbReference type="GO" id="GO:0045892">
    <property type="term" value="P:negative regulation of DNA-templated transcription"/>
    <property type="evidence" value="ECO:0007669"/>
    <property type="project" value="InterPro"/>
</dbReference>